<gene>
    <name evidence="1" type="ORF">ZT1A5_G8598</name>
</gene>
<dbReference type="Proteomes" id="UP000215453">
    <property type="component" value="Chromosome 8"/>
</dbReference>
<protein>
    <submittedName>
        <fullName evidence="1">Uncharacterized protein</fullName>
    </submittedName>
</protein>
<evidence type="ECO:0000313" key="1">
    <source>
        <dbReference type="EMBL" id="SMY27154.1"/>
    </source>
</evidence>
<accession>A0A1Y6LRY6</accession>
<name>A0A1Y6LRY6_ZYMTR</name>
<organism evidence="1 2">
    <name type="scientific">Zymoseptoria tritici ST99CH_1A5</name>
    <dbReference type="NCBI Taxonomy" id="1276529"/>
    <lineage>
        <taxon>Eukaryota</taxon>
        <taxon>Fungi</taxon>
        <taxon>Dikarya</taxon>
        <taxon>Ascomycota</taxon>
        <taxon>Pezizomycotina</taxon>
        <taxon>Dothideomycetes</taxon>
        <taxon>Dothideomycetidae</taxon>
        <taxon>Mycosphaerellales</taxon>
        <taxon>Mycosphaerellaceae</taxon>
        <taxon>Zymoseptoria</taxon>
    </lineage>
</organism>
<dbReference type="AlphaFoldDB" id="A0A1Y6LRY6"/>
<dbReference type="EMBL" id="LT882683">
    <property type="protein sequence ID" value="SMY27154.1"/>
    <property type="molecule type" value="Genomic_DNA"/>
</dbReference>
<reference evidence="1 2" key="1">
    <citation type="submission" date="2016-10" db="EMBL/GenBank/DDBJ databases">
        <authorList>
            <person name="Varghese N."/>
        </authorList>
    </citation>
    <scope>NUCLEOTIDE SEQUENCE [LARGE SCALE GENOMIC DNA]</scope>
</reference>
<sequence length="102" mass="11900">MSATPLTDTDGDPVLVDQSNFTLWHRVMIIRSYSKNYYVLLTGTEASLVEPTLPVRPVKLKLRSADDSYAELIEEYKLDIATYRFESDRYEKYQTRQRKCIA</sequence>
<proteinExistence type="predicted"/>
<evidence type="ECO:0000313" key="2">
    <source>
        <dbReference type="Proteomes" id="UP000215453"/>
    </source>
</evidence>